<dbReference type="Proteomes" id="UP000664034">
    <property type="component" value="Unassembled WGS sequence"/>
</dbReference>
<accession>A0A939K7K7</accession>
<keyword evidence="3" id="KW-1185">Reference proteome</keyword>
<evidence type="ECO:0000313" key="2">
    <source>
        <dbReference type="EMBL" id="MBO0940058.1"/>
    </source>
</evidence>
<dbReference type="AlphaFoldDB" id="A0A939K7K7"/>
<organism evidence="2 3">
    <name type="scientific">Fibrella rubiginis</name>
    <dbReference type="NCBI Taxonomy" id="2817060"/>
    <lineage>
        <taxon>Bacteria</taxon>
        <taxon>Pseudomonadati</taxon>
        <taxon>Bacteroidota</taxon>
        <taxon>Cytophagia</taxon>
        <taxon>Cytophagales</taxon>
        <taxon>Spirosomataceae</taxon>
        <taxon>Fibrella</taxon>
    </lineage>
</organism>
<keyword evidence="1" id="KW-1133">Transmembrane helix</keyword>
<dbReference type="EMBL" id="JAFMYV010000023">
    <property type="protein sequence ID" value="MBO0940058.1"/>
    <property type="molecule type" value="Genomic_DNA"/>
</dbReference>
<dbReference type="RefSeq" id="WP_207367588.1">
    <property type="nucleotide sequence ID" value="NZ_JAFMYV010000023.1"/>
</dbReference>
<name>A0A939K7K7_9BACT</name>
<keyword evidence="1" id="KW-0472">Membrane</keyword>
<keyword evidence="1" id="KW-0812">Transmembrane</keyword>
<feature type="transmembrane region" description="Helical" evidence="1">
    <location>
        <begin position="110"/>
        <end position="131"/>
    </location>
</feature>
<evidence type="ECO:0000313" key="3">
    <source>
        <dbReference type="Proteomes" id="UP000664034"/>
    </source>
</evidence>
<protein>
    <submittedName>
        <fullName evidence="2">Uncharacterized protein</fullName>
    </submittedName>
</protein>
<proteinExistence type="predicted"/>
<comment type="caution">
    <text evidence="2">The sequence shown here is derived from an EMBL/GenBank/DDBJ whole genome shotgun (WGS) entry which is preliminary data.</text>
</comment>
<reference evidence="2" key="1">
    <citation type="submission" date="2021-03" db="EMBL/GenBank/DDBJ databases">
        <title>Fibrella sp. HMF5335 genome sequencing and assembly.</title>
        <authorList>
            <person name="Kang H."/>
            <person name="Kim H."/>
            <person name="Bae S."/>
            <person name="Joh K."/>
        </authorList>
    </citation>
    <scope>NUCLEOTIDE SEQUENCE</scope>
    <source>
        <strain evidence="2">HMF5335</strain>
    </source>
</reference>
<sequence>MNPQDLFNDIKAIKAQLDEISKRPAPATAEQLEQINSRPITLNPKEFAQYVLPDLKEGLPNTVAIEKAADEAANRIMQTADKAAKTINQAAQDVPRQVRVTGDIYGFTTFYAALAYGLVLLLVVFGAWLLCDHYREQAQETVIYKQAQEVIRERDYYYNQIQDYKRNNAKYARLFPAYDDKGFWDQYNKP</sequence>
<evidence type="ECO:0000256" key="1">
    <source>
        <dbReference type="SAM" id="Phobius"/>
    </source>
</evidence>
<gene>
    <name evidence="2" type="ORF">J2I47_26170</name>
</gene>